<evidence type="ECO:0000313" key="3">
    <source>
        <dbReference type="Proteomes" id="UP001488805"/>
    </source>
</evidence>
<gene>
    <name evidence="2" type="ORF">VZT92_015354</name>
</gene>
<feature type="region of interest" description="Disordered" evidence="1">
    <location>
        <begin position="46"/>
        <end position="76"/>
    </location>
</feature>
<evidence type="ECO:0000256" key="1">
    <source>
        <dbReference type="SAM" id="MobiDB-lite"/>
    </source>
</evidence>
<keyword evidence="3" id="KW-1185">Reference proteome</keyword>
<protein>
    <submittedName>
        <fullName evidence="2">Uncharacterized protein</fullName>
    </submittedName>
</protein>
<sequence>MGLLLPVKGAGQWRSIKKLQGTQNGFTLHSLLHSELNDYKQISDRNKAVARRDSNGSPRCDDEEEECAWTTESNEA</sequence>
<organism evidence="2 3">
    <name type="scientific">Zoarces viviparus</name>
    <name type="common">Viviparous eelpout</name>
    <name type="synonym">Blennius viviparus</name>
    <dbReference type="NCBI Taxonomy" id="48416"/>
    <lineage>
        <taxon>Eukaryota</taxon>
        <taxon>Metazoa</taxon>
        <taxon>Chordata</taxon>
        <taxon>Craniata</taxon>
        <taxon>Vertebrata</taxon>
        <taxon>Euteleostomi</taxon>
        <taxon>Actinopterygii</taxon>
        <taxon>Neopterygii</taxon>
        <taxon>Teleostei</taxon>
        <taxon>Neoteleostei</taxon>
        <taxon>Acanthomorphata</taxon>
        <taxon>Eupercaria</taxon>
        <taxon>Perciformes</taxon>
        <taxon>Cottioidei</taxon>
        <taxon>Zoarcales</taxon>
        <taxon>Zoarcidae</taxon>
        <taxon>Zoarcinae</taxon>
        <taxon>Zoarces</taxon>
    </lineage>
</organism>
<evidence type="ECO:0000313" key="2">
    <source>
        <dbReference type="EMBL" id="KAK9526669.1"/>
    </source>
</evidence>
<proteinExistence type="predicted"/>
<dbReference type="EMBL" id="JBCEZU010000123">
    <property type="protein sequence ID" value="KAK9526669.1"/>
    <property type="molecule type" value="Genomic_DNA"/>
</dbReference>
<name>A0AAW1EV90_ZOAVI</name>
<dbReference type="Proteomes" id="UP001488805">
    <property type="component" value="Unassembled WGS sequence"/>
</dbReference>
<accession>A0AAW1EV90</accession>
<dbReference type="AlphaFoldDB" id="A0AAW1EV90"/>
<reference evidence="2 3" key="1">
    <citation type="journal article" date="2024" name="Genome Biol. Evol.">
        <title>Chromosome-level genome assembly of the viviparous eelpout Zoarces viviparus.</title>
        <authorList>
            <person name="Fuhrmann N."/>
            <person name="Brasseur M.V."/>
            <person name="Bakowski C.E."/>
            <person name="Podsiadlowski L."/>
            <person name="Prost S."/>
            <person name="Krehenwinkel H."/>
            <person name="Mayer C."/>
        </authorList>
    </citation>
    <scope>NUCLEOTIDE SEQUENCE [LARGE SCALE GENOMIC DNA]</scope>
    <source>
        <strain evidence="2">NO-MEL_2022_Ind0_liver</strain>
    </source>
</reference>
<comment type="caution">
    <text evidence="2">The sequence shown here is derived from an EMBL/GenBank/DDBJ whole genome shotgun (WGS) entry which is preliminary data.</text>
</comment>